<evidence type="ECO:0000256" key="1">
    <source>
        <dbReference type="SAM" id="SignalP"/>
    </source>
</evidence>
<feature type="chain" id="PRO_5009299857" evidence="1">
    <location>
        <begin position="22"/>
        <end position="99"/>
    </location>
</feature>
<organism evidence="2 3">
    <name type="scientific">Roseovarius azorensis</name>
    <dbReference type="NCBI Taxonomy" id="1287727"/>
    <lineage>
        <taxon>Bacteria</taxon>
        <taxon>Pseudomonadati</taxon>
        <taxon>Pseudomonadota</taxon>
        <taxon>Alphaproteobacteria</taxon>
        <taxon>Rhodobacterales</taxon>
        <taxon>Roseobacteraceae</taxon>
        <taxon>Roseovarius</taxon>
    </lineage>
</organism>
<dbReference type="Proteomes" id="UP000199582">
    <property type="component" value="Unassembled WGS sequence"/>
</dbReference>
<reference evidence="2 3" key="1">
    <citation type="submission" date="2016-10" db="EMBL/GenBank/DDBJ databases">
        <authorList>
            <person name="de Groot N.N."/>
        </authorList>
    </citation>
    <scope>NUCLEOTIDE SEQUENCE [LARGE SCALE GENOMIC DNA]</scope>
    <source>
        <strain evidence="2 3">DSM 100674</strain>
    </source>
</reference>
<keyword evidence="3" id="KW-1185">Reference proteome</keyword>
<evidence type="ECO:0000313" key="2">
    <source>
        <dbReference type="EMBL" id="SEL89991.1"/>
    </source>
</evidence>
<keyword evidence="1" id="KW-0732">Signal</keyword>
<name>A0A1H7TZ27_9RHOB</name>
<dbReference type="RefSeq" id="WP_093038149.1">
    <property type="nucleotide sequence ID" value="NZ_FOAG01000009.1"/>
</dbReference>
<sequence>MKLSHFHTFSLAALISVAAFAVRADTTELADGRMTYEIFEHAVEHVDLATCPAEFDTETQFCRMTLADDRAHVFVFALDGDQVLTAVKSYDLSDGLPQF</sequence>
<evidence type="ECO:0000313" key="3">
    <source>
        <dbReference type="Proteomes" id="UP000199582"/>
    </source>
</evidence>
<dbReference type="AlphaFoldDB" id="A0A1H7TZ27"/>
<feature type="signal peptide" evidence="1">
    <location>
        <begin position="1"/>
        <end position="21"/>
    </location>
</feature>
<dbReference type="EMBL" id="FOAG01000009">
    <property type="protein sequence ID" value="SEL89991.1"/>
    <property type="molecule type" value="Genomic_DNA"/>
</dbReference>
<protein>
    <submittedName>
        <fullName evidence="2">Uncharacterized protein</fullName>
    </submittedName>
</protein>
<dbReference type="OrthoDB" id="7274522at2"/>
<gene>
    <name evidence="2" type="ORF">SAMN05443999_109104</name>
</gene>
<proteinExistence type="predicted"/>
<accession>A0A1H7TZ27</accession>